<dbReference type="PANTHER" id="PTHR31299:SF0">
    <property type="entry name" value="ESTERASE, PUTATIVE (AFU_ORTHOLOGUE AFUA_1G05850)-RELATED"/>
    <property type="match status" value="1"/>
</dbReference>
<organism evidence="1 2">
    <name type="scientific">Dysgonomonas termitidis</name>
    <dbReference type="NCBI Taxonomy" id="1516126"/>
    <lineage>
        <taxon>Bacteria</taxon>
        <taxon>Pseudomonadati</taxon>
        <taxon>Bacteroidota</taxon>
        <taxon>Bacteroidia</taxon>
        <taxon>Bacteroidales</taxon>
        <taxon>Dysgonomonadaceae</taxon>
        <taxon>Dysgonomonas</taxon>
    </lineage>
</organism>
<reference evidence="2" key="1">
    <citation type="journal article" date="2019" name="Int. J. Syst. Evol. Microbiol.">
        <title>The Global Catalogue of Microorganisms (GCM) 10K type strain sequencing project: providing services to taxonomists for standard genome sequencing and annotation.</title>
        <authorList>
            <consortium name="The Broad Institute Genomics Platform"/>
            <consortium name="The Broad Institute Genome Sequencing Center for Infectious Disease"/>
            <person name="Wu L."/>
            <person name="Ma J."/>
        </authorList>
    </citation>
    <scope>NUCLEOTIDE SEQUENCE [LARGE SCALE GENOMIC DNA]</scope>
    <source>
        <strain evidence="2">CCUG 66188</strain>
    </source>
</reference>
<dbReference type="Proteomes" id="UP001596023">
    <property type="component" value="Unassembled WGS sequence"/>
</dbReference>
<keyword evidence="2" id="KW-1185">Reference proteome</keyword>
<dbReference type="Gene3D" id="3.30.1870.10">
    <property type="entry name" value="EreA-like, domain 2"/>
    <property type="match status" value="1"/>
</dbReference>
<gene>
    <name evidence="1" type="ORF">ACFO6W_03560</name>
</gene>
<dbReference type="Gene3D" id="3.40.1660.10">
    <property type="entry name" value="EreA-like (biosynthetic domain)"/>
    <property type="match status" value="1"/>
</dbReference>
<name>A0ABV9KT53_9BACT</name>
<protein>
    <submittedName>
        <fullName evidence="1">Erythromycin esterase family protein</fullName>
    </submittedName>
</protein>
<sequence>MNMYKIIVIISFILLPFCLFSQSIEDVYDLKFESFGKSYRGDWMNQGSMVKVTIDSNEVVNGRHPIKIYSKNTWSKNMPDREKILLLSRTVILPEHVNGSYCKVSINSKSENLINWKFGIKGLDVNENILHSDSLYIESEDWQEHSLSFPLNDIKAVKIEISIIDDDPSDDQNAWLDRVYIDINNQNINACRVDKPGSNADPSLNKEYLIPLSLADTTIARRIPGIEDKKIIGIGECTHGSQEIKHVCFQLMKSLVVQSNCNVILIERPADMSLKWDLYTQGVLAEAIEPEIIQELKCMFDDYESFFNFLQWLRKHNETSEAKVRIFGFDTLADPQTTLYEYFKLLIGDANSLCYLQKLNENDYESIRKYALNDSTLQSSLSSKDFDYLLFLINEAEHNPSKLWGRDDKREYGMWRKTDEIIKIYLKENDKAVVYAHSSHTNKMKDFFSDIFTIPSLGAYIYRKYKDEYFSIAIQVGKGEYTQDDTGAFSKAVLDQLQYPVIESFEYRALKMGNDYFYYPTNKLDNNISSIRVIGRERRGLNQFFFCSLNKRFDGLIFVSKSSKLNNIEEYPFFYTTGLFGLKRAKRKEILKNELLK</sequence>
<evidence type="ECO:0000313" key="1">
    <source>
        <dbReference type="EMBL" id="MFC4672766.1"/>
    </source>
</evidence>
<dbReference type="InterPro" id="IPR052036">
    <property type="entry name" value="Hydrolase/PRTase-associated"/>
</dbReference>
<evidence type="ECO:0000313" key="2">
    <source>
        <dbReference type="Proteomes" id="UP001596023"/>
    </source>
</evidence>
<dbReference type="InterPro" id="IPR007815">
    <property type="entry name" value="Emycin_Estase"/>
</dbReference>
<dbReference type="Gene3D" id="1.20.1440.30">
    <property type="entry name" value="Biosynthetic Protein domain"/>
    <property type="match status" value="1"/>
</dbReference>
<dbReference type="SUPFAM" id="SSF159501">
    <property type="entry name" value="EreA/ChaN-like"/>
    <property type="match status" value="1"/>
</dbReference>
<dbReference type="PANTHER" id="PTHR31299">
    <property type="entry name" value="ESTERASE, PUTATIVE (AFU_ORTHOLOGUE AFUA_1G05850)-RELATED"/>
    <property type="match status" value="1"/>
</dbReference>
<dbReference type="Pfam" id="PF05139">
    <property type="entry name" value="Erythro_esteras"/>
    <property type="match status" value="1"/>
</dbReference>
<accession>A0ABV9KT53</accession>
<proteinExistence type="predicted"/>
<comment type="caution">
    <text evidence="1">The sequence shown here is derived from an EMBL/GenBank/DDBJ whole genome shotgun (WGS) entry which is preliminary data.</text>
</comment>
<dbReference type="EMBL" id="JBHSGN010000025">
    <property type="protein sequence ID" value="MFC4672766.1"/>
    <property type="molecule type" value="Genomic_DNA"/>
</dbReference>